<dbReference type="Proteomes" id="UP000606786">
    <property type="component" value="Unassembled WGS sequence"/>
</dbReference>
<gene>
    <name evidence="1" type="ORF">CCAP1982_LOCUS6200</name>
</gene>
<accession>A0A811UE88</accession>
<dbReference type="EMBL" id="CAJHJT010000012">
    <property type="protein sequence ID" value="CAD6997562.1"/>
    <property type="molecule type" value="Genomic_DNA"/>
</dbReference>
<evidence type="ECO:0000313" key="2">
    <source>
        <dbReference type="Proteomes" id="UP000606786"/>
    </source>
</evidence>
<dbReference type="AlphaFoldDB" id="A0A811UE88"/>
<protein>
    <submittedName>
        <fullName evidence="1">(Mediterranean fruit fly) hypothetical protein</fullName>
    </submittedName>
</protein>
<name>A0A811UE88_CERCA</name>
<comment type="caution">
    <text evidence="1">The sequence shown here is derived from an EMBL/GenBank/DDBJ whole genome shotgun (WGS) entry which is preliminary data.</text>
</comment>
<proteinExistence type="predicted"/>
<organism evidence="1 2">
    <name type="scientific">Ceratitis capitata</name>
    <name type="common">Mediterranean fruit fly</name>
    <name type="synonym">Tephritis capitata</name>
    <dbReference type="NCBI Taxonomy" id="7213"/>
    <lineage>
        <taxon>Eukaryota</taxon>
        <taxon>Metazoa</taxon>
        <taxon>Ecdysozoa</taxon>
        <taxon>Arthropoda</taxon>
        <taxon>Hexapoda</taxon>
        <taxon>Insecta</taxon>
        <taxon>Pterygota</taxon>
        <taxon>Neoptera</taxon>
        <taxon>Endopterygota</taxon>
        <taxon>Diptera</taxon>
        <taxon>Brachycera</taxon>
        <taxon>Muscomorpha</taxon>
        <taxon>Tephritoidea</taxon>
        <taxon>Tephritidae</taxon>
        <taxon>Ceratitis</taxon>
        <taxon>Ceratitis</taxon>
    </lineage>
</organism>
<keyword evidence="2" id="KW-1185">Reference proteome</keyword>
<sequence length="90" mass="10252">MEPDPELSSSEDEFDFTMLNEEISAIHRELKDTENNSSCDDNDEMRGVSWRKNRTRSRTVPNCTESKETPSIIPFIFGDTTVGPHSLSDK</sequence>
<evidence type="ECO:0000313" key="1">
    <source>
        <dbReference type="EMBL" id="CAD6997562.1"/>
    </source>
</evidence>
<reference evidence="1" key="1">
    <citation type="submission" date="2020-11" db="EMBL/GenBank/DDBJ databases">
        <authorList>
            <person name="Whitehead M."/>
        </authorList>
    </citation>
    <scope>NUCLEOTIDE SEQUENCE</scope>
    <source>
        <strain evidence="1">EGII</strain>
    </source>
</reference>